<evidence type="ECO:0000313" key="2">
    <source>
        <dbReference type="EMBL" id="RFU82713.1"/>
    </source>
</evidence>
<evidence type="ECO:0000313" key="3">
    <source>
        <dbReference type="Proteomes" id="UP000263094"/>
    </source>
</evidence>
<feature type="compositionally biased region" description="Basic and acidic residues" evidence="1">
    <location>
        <begin position="13"/>
        <end position="23"/>
    </location>
</feature>
<gene>
    <name evidence="2" type="ORF">DY218_31470</name>
</gene>
<accession>A0A372LWS0</accession>
<comment type="caution">
    <text evidence="2">The sequence shown here is derived from an EMBL/GenBank/DDBJ whole genome shotgun (WGS) entry which is preliminary data.</text>
</comment>
<organism evidence="2 3">
    <name type="scientific">Streptomyces triticagri</name>
    <dbReference type="NCBI Taxonomy" id="2293568"/>
    <lineage>
        <taxon>Bacteria</taxon>
        <taxon>Bacillati</taxon>
        <taxon>Actinomycetota</taxon>
        <taxon>Actinomycetes</taxon>
        <taxon>Kitasatosporales</taxon>
        <taxon>Streptomycetaceae</taxon>
        <taxon>Streptomyces</taxon>
    </lineage>
</organism>
<protein>
    <recommendedName>
        <fullName evidence="4">Twin-arginine translocation signal domain-containing protein</fullName>
    </recommendedName>
</protein>
<sequence>MTVPRDSSGWTHGPERAGKEDQLSPHGSRRAFLGAAAGLAVAAAGLGSAAHAQEAAPAGRG</sequence>
<dbReference type="InterPro" id="IPR019546">
    <property type="entry name" value="TAT_signal_bac_arc"/>
</dbReference>
<dbReference type="Proteomes" id="UP000263094">
    <property type="component" value="Unassembled WGS sequence"/>
</dbReference>
<feature type="region of interest" description="Disordered" evidence="1">
    <location>
        <begin position="1"/>
        <end position="29"/>
    </location>
</feature>
<evidence type="ECO:0008006" key="4">
    <source>
        <dbReference type="Google" id="ProtNLM"/>
    </source>
</evidence>
<evidence type="ECO:0000256" key="1">
    <source>
        <dbReference type="SAM" id="MobiDB-lite"/>
    </source>
</evidence>
<name>A0A372LWS0_9ACTN</name>
<reference evidence="2 3" key="1">
    <citation type="submission" date="2018-08" db="EMBL/GenBank/DDBJ databases">
        <title>Isolation, diversity and antifungal activity of Actinobacteria from wheat.</title>
        <authorList>
            <person name="Han C."/>
        </authorList>
    </citation>
    <scope>NUCLEOTIDE SEQUENCE [LARGE SCALE GENOMIC DNA]</scope>
    <source>
        <strain evidence="2 3">NEAU-YY421</strain>
    </source>
</reference>
<dbReference type="NCBIfam" id="TIGR01409">
    <property type="entry name" value="TAT_signal_seq"/>
    <property type="match status" value="1"/>
</dbReference>
<dbReference type="AlphaFoldDB" id="A0A372LWS0"/>
<keyword evidence="3" id="KW-1185">Reference proteome</keyword>
<dbReference type="EMBL" id="QUAK01000234">
    <property type="protein sequence ID" value="RFU82713.1"/>
    <property type="molecule type" value="Genomic_DNA"/>
</dbReference>
<feature type="non-terminal residue" evidence="2">
    <location>
        <position position="61"/>
    </location>
</feature>
<proteinExistence type="predicted"/>
<dbReference type="PROSITE" id="PS51318">
    <property type="entry name" value="TAT"/>
    <property type="match status" value="1"/>
</dbReference>
<dbReference type="InterPro" id="IPR006311">
    <property type="entry name" value="TAT_signal"/>
</dbReference>